<accession>A0ABQ4MGJ9</accession>
<protein>
    <recommendedName>
        <fullName evidence="2">Glycosyltransferase 2-like domain-containing protein</fullName>
    </recommendedName>
</protein>
<reference evidence="3 4" key="1">
    <citation type="submission" date="2021-03" db="EMBL/GenBank/DDBJ databases">
        <title>Antimicrobial resistance genes in bacteria isolated from Japanese honey, and their potential for conferring macrolide and lincosamide resistance in the American foulbrood pathogen Paenibacillus larvae.</title>
        <authorList>
            <person name="Okamoto M."/>
            <person name="Kumagai M."/>
            <person name="Kanamori H."/>
            <person name="Takamatsu D."/>
        </authorList>
    </citation>
    <scope>NUCLEOTIDE SEQUENCE [LARGE SCALE GENOMIC DNA]</scope>
    <source>
        <strain evidence="3 4">J42TS3</strain>
    </source>
</reference>
<dbReference type="InterPro" id="IPR001173">
    <property type="entry name" value="Glyco_trans_2-like"/>
</dbReference>
<proteinExistence type="predicted"/>
<feature type="region of interest" description="Disordered" evidence="1">
    <location>
        <begin position="1"/>
        <end position="24"/>
    </location>
</feature>
<evidence type="ECO:0000256" key="1">
    <source>
        <dbReference type="SAM" id="MobiDB-lite"/>
    </source>
</evidence>
<evidence type="ECO:0000313" key="4">
    <source>
        <dbReference type="Proteomes" id="UP000679992"/>
    </source>
</evidence>
<dbReference type="EMBL" id="BOSL01000015">
    <property type="protein sequence ID" value="GIP55072.1"/>
    <property type="molecule type" value="Genomic_DNA"/>
</dbReference>
<dbReference type="Pfam" id="PF00535">
    <property type="entry name" value="Glycos_transf_2"/>
    <property type="match status" value="1"/>
</dbReference>
<dbReference type="CDD" id="cd04186">
    <property type="entry name" value="GT_2_like_c"/>
    <property type="match status" value="1"/>
</dbReference>
<comment type="caution">
    <text evidence="3">The sequence shown here is derived from an EMBL/GenBank/DDBJ whole genome shotgun (WGS) entry which is preliminary data.</text>
</comment>
<dbReference type="SUPFAM" id="SSF53448">
    <property type="entry name" value="Nucleotide-diphospho-sugar transferases"/>
    <property type="match status" value="1"/>
</dbReference>
<dbReference type="PANTHER" id="PTHR43179">
    <property type="entry name" value="RHAMNOSYLTRANSFERASE WBBL"/>
    <property type="match status" value="1"/>
</dbReference>
<feature type="compositionally biased region" description="Basic residues" evidence="1">
    <location>
        <begin position="8"/>
        <end position="19"/>
    </location>
</feature>
<dbReference type="InterPro" id="IPR029044">
    <property type="entry name" value="Nucleotide-diphossugar_trans"/>
</dbReference>
<sequence length="460" mass="51428">MHNPNRLRPTRGKNSRKRGGSPLPLFDQGYQAGYEKGRAVGYVDFEQPFEGTSIIIPTFNKKELLLQCLDSIEAHTSFPYEVIVVDDASSDGTSEALRRRRKVRLAVHADNAGFAGSVNTGLMMAKGRTVLVLNNDVLVTENWLSNMLDCLNSGPDIGAVGPVTNYIGGEQQIDVPYRDIADMWEFAANHNRKDPQRWRRTDRLVGFCLLMKRETMMRTGYFDEGYRVGNYEDDDWMIRLRLQGMKLMIAGDAFIHHFGSETMKSLDHRDVSQISRANQDYFHLKWGNVHERLGQVEAQRGKEGAGPAVEIRSEGCPVQVLASSGTGTLYWLQQGTRYRIKGADAASLAVQFPSLSAVRLSQRTLQGIPYGGEWELPEAVQAITKAMSPAERFGEGSVMKLPDGQLYQMDRGMARLFWTPYAAEVWGLADRARPVSPDEIAAIPEGPYVLPPIQLRSSLL</sequence>
<feature type="domain" description="Glycosyltransferase 2-like" evidence="2">
    <location>
        <begin position="53"/>
        <end position="214"/>
    </location>
</feature>
<keyword evidence="4" id="KW-1185">Reference proteome</keyword>
<organism evidence="3 4">
    <name type="scientific">Paenibacillus vini</name>
    <dbReference type="NCBI Taxonomy" id="1476024"/>
    <lineage>
        <taxon>Bacteria</taxon>
        <taxon>Bacillati</taxon>
        <taxon>Bacillota</taxon>
        <taxon>Bacilli</taxon>
        <taxon>Bacillales</taxon>
        <taxon>Paenibacillaceae</taxon>
        <taxon>Paenibacillus</taxon>
    </lineage>
</organism>
<evidence type="ECO:0000259" key="2">
    <source>
        <dbReference type="Pfam" id="PF00535"/>
    </source>
</evidence>
<dbReference type="Proteomes" id="UP000679992">
    <property type="component" value="Unassembled WGS sequence"/>
</dbReference>
<dbReference type="PANTHER" id="PTHR43179:SF7">
    <property type="entry name" value="RHAMNOSYLTRANSFERASE WBBL"/>
    <property type="match status" value="1"/>
</dbReference>
<evidence type="ECO:0000313" key="3">
    <source>
        <dbReference type="EMBL" id="GIP55072.1"/>
    </source>
</evidence>
<name>A0ABQ4MGJ9_9BACL</name>
<gene>
    <name evidence="3" type="ORF">J42TS3_41070</name>
</gene>
<dbReference type="Gene3D" id="3.90.550.10">
    <property type="entry name" value="Spore Coat Polysaccharide Biosynthesis Protein SpsA, Chain A"/>
    <property type="match status" value="1"/>
</dbReference>